<name>A0A938YDM2_9ACTN</name>
<evidence type="ECO:0000313" key="2">
    <source>
        <dbReference type="EMBL" id="MBM9465813.1"/>
    </source>
</evidence>
<dbReference type="SUPFAM" id="SSF69322">
    <property type="entry name" value="Tricorn protease domain 2"/>
    <property type="match status" value="1"/>
</dbReference>
<protein>
    <submittedName>
        <fullName evidence="2">S9 family peptidase</fullName>
    </submittedName>
</protein>
<dbReference type="SUPFAM" id="SSF53474">
    <property type="entry name" value="alpha/beta-Hydrolases"/>
    <property type="match status" value="1"/>
</dbReference>
<evidence type="ECO:0000313" key="3">
    <source>
        <dbReference type="Proteomes" id="UP000663792"/>
    </source>
</evidence>
<dbReference type="PANTHER" id="PTHR43056:SF5">
    <property type="entry name" value="PEPTIDASE S9 PROLYL OLIGOPEPTIDASE CATALYTIC DOMAIN-CONTAINING PROTEIN"/>
    <property type="match status" value="1"/>
</dbReference>
<dbReference type="InterPro" id="IPR029058">
    <property type="entry name" value="AB_hydrolase_fold"/>
</dbReference>
<gene>
    <name evidence="2" type="ORF">JL106_00795</name>
</gene>
<evidence type="ECO:0000259" key="1">
    <source>
        <dbReference type="Pfam" id="PF00326"/>
    </source>
</evidence>
<dbReference type="InterPro" id="IPR050585">
    <property type="entry name" value="Xaa-Pro_dipeptidyl-ppase/CocE"/>
</dbReference>
<dbReference type="RefSeq" id="WP_205258761.1">
    <property type="nucleotide sequence ID" value="NZ_JAERWK010000001.1"/>
</dbReference>
<feature type="domain" description="Peptidase S9 prolyl oligopeptidase catalytic" evidence="1">
    <location>
        <begin position="425"/>
        <end position="625"/>
    </location>
</feature>
<dbReference type="AlphaFoldDB" id="A0A938YDM2"/>
<comment type="caution">
    <text evidence="2">The sequence shown here is derived from an EMBL/GenBank/DDBJ whole genome shotgun (WGS) entry which is preliminary data.</text>
</comment>
<organism evidence="2 3">
    <name type="scientific">Nakamurella leprariae</name>
    <dbReference type="NCBI Taxonomy" id="2803911"/>
    <lineage>
        <taxon>Bacteria</taxon>
        <taxon>Bacillati</taxon>
        <taxon>Actinomycetota</taxon>
        <taxon>Actinomycetes</taxon>
        <taxon>Nakamurellales</taxon>
        <taxon>Nakamurellaceae</taxon>
        <taxon>Nakamurella</taxon>
    </lineage>
</organism>
<dbReference type="Proteomes" id="UP000663792">
    <property type="component" value="Unassembled WGS sequence"/>
</dbReference>
<dbReference type="Gene3D" id="3.40.50.1820">
    <property type="entry name" value="alpha/beta hydrolase"/>
    <property type="match status" value="1"/>
</dbReference>
<dbReference type="EMBL" id="JAERWK010000001">
    <property type="protein sequence ID" value="MBM9465813.1"/>
    <property type="molecule type" value="Genomic_DNA"/>
</dbReference>
<dbReference type="PANTHER" id="PTHR43056">
    <property type="entry name" value="PEPTIDASE S9 PROLYL OLIGOPEPTIDASE"/>
    <property type="match status" value="1"/>
</dbReference>
<dbReference type="InterPro" id="IPR001375">
    <property type="entry name" value="Peptidase_S9_cat"/>
</dbReference>
<proteinExistence type="predicted"/>
<sequence length="645" mass="68334">MRFAGEQVWWSEGRPSEGGRVVVCRAGADGEPPVVDLLPAPWNARTRVHEYGGVSWIPVPRSPADSTDPTDEVPLLAFVEFTDQRLYLLDPLQPDAAPRPLTPSPDEPAGVRYGDFSWDPQRSRLLAVCERHLPAAEERPRITRTVVGIPVDGRGALDADLVEDVLRDVPTADFLASPQLSPDGRELVWISWNHPAMPWDGTVLHLAEMGPGGRATGARSVAGGPNVSVVEPRFVPSNDARVLIVAQSDATGFWRPTLVDPHAGTATPLTDHPADFTGPQWQLGHGSWGRLPDGTVITVPAGRLGVLAADSTEPVPVDERWSWCGDLQIGPDGSVAAVVGGDRIATSVVHLPPGQLGAPQVLRRATDTELDAAWIPEAITRTVDGVHVVIHPPTNPHHTAAPGTSPAVLEIHGGPTAQWPRVRSARTAYFTSRGFTVVGVDHRGSTGYGREYRDALRGRWAGADIDDAIAVARALLADGTIGAALIAGGSAGGLTVLGTVTRPDHPFAGGMSSYGIADLVALGEHTHDFESRYLESLLGPDRQVWVDRSPLTAAGTLRTPVLLLQGGLDPVVPPEQAQVFADACAARGVPHALVLFPQESHGFRAAAARVTALEAELSFAGQVLGFEPPGVPRLPLRTGDSGQAE</sequence>
<dbReference type="Pfam" id="PF00326">
    <property type="entry name" value="Peptidase_S9"/>
    <property type="match status" value="1"/>
</dbReference>
<reference evidence="2" key="1">
    <citation type="submission" date="2021-01" db="EMBL/GenBank/DDBJ databases">
        <title>YIM 132084 draft genome.</title>
        <authorList>
            <person name="An D."/>
        </authorList>
    </citation>
    <scope>NUCLEOTIDE SEQUENCE</scope>
    <source>
        <strain evidence="2">YIM 132084</strain>
    </source>
</reference>
<accession>A0A938YDM2</accession>
<dbReference type="GO" id="GO:0008236">
    <property type="term" value="F:serine-type peptidase activity"/>
    <property type="evidence" value="ECO:0007669"/>
    <property type="project" value="InterPro"/>
</dbReference>
<dbReference type="GO" id="GO:0006508">
    <property type="term" value="P:proteolysis"/>
    <property type="evidence" value="ECO:0007669"/>
    <property type="project" value="InterPro"/>
</dbReference>
<keyword evidence="3" id="KW-1185">Reference proteome</keyword>